<dbReference type="GO" id="GO:0016881">
    <property type="term" value="F:acid-amino acid ligase activity"/>
    <property type="evidence" value="ECO:0007669"/>
    <property type="project" value="InterPro"/>
</dbReference>
<dbReference type="EMBL" id="PDEB01000004">
    <property type="protein sequence ID" value="PEH44256.1"/>
    <property type="molecule type" value="Genomic_DNA"/>
</dbReference>
<dbReference type="SUPFAM" id="SSF53244">
    <property type="entry name" value="MurD-like peptide ligases, peptide-binding domain"/>
    <property type="match status" value="1"/>
</dbReference>
<organism evidence="6 7">
    <name type="scientific">Enterococcus durans</name>
    <dbReference type="NCBI Taxonomy" id="53345"/>
    <lineage>
        <taxon>Bacteria</taxon>
        <taxon>Bacillati</taxon>
        <taxon>Bacillota</taxon>
        <taxon>Bacilli</taxon>
        <taxon>Lactobacillales</taxon>
        <taxon>Enterococcaceae</taxon>
        <taxon>Enterococcus</taxon>
    </lineage>
</organism>
<evidence type="ECO:0000256" key="3">
    <source>
        <dbReference type="ARBA" id="ARBA00022840"/>
    </source>
</evidence>
<evidence type="ECO:0000313" key="6">
    <source>
        <dbReference type="EMBL" id="PEH44256.1"/>
    </source>
</evidence>
<keyword evidence="4" id="KW-0812">Transmembrane</keyword>
<gene>
    <name evidence="6" type="ORF">CRM96_04175</name>
</gene>
<dbReference type="RefSeq" id="WP_016177110.1">
    <property type="nucleotide sequence ID" value="NZ_CP065535.1"/>
</dbReference>
<keyword evidence="3" id="KW-0067">ATP-binding</keyword>
<dbReference type="PANTHER" id="PTHR43024:SF1">
    <property type="entry name" value="UDP-N-ACETYLMURAMOYL-TRIPEPTIDE--D-ALANYL-D-ALANINE LIGASE"/>
    <property type="match status" value="1"/>
</dbReference>
<keyword evidence="2" id="KW-0547">Nucleotide-binding</keyword>
<keyword evidence="1" id="KW-0436">Ligase</keyword>
<evidence type="ECO:0000259" key="5">
    <source>
        <dbReference type="Pfam" id="PF02875"/>
    </source>
</evidence>
<feature type="domain" description="Mur ligase C-terminal" evidence="5">
    <location>
        <begin position="80"/>
        <end position="195"/>
    </location>
</feature>
<name>A0A377L205_9ENTE</name>
<dbReference type="InterPro" id="IPR004101">
    <property type="entry name" value="Mur_ligase_C"/>
</dbReference>
<dbReference type="AlphaFoldDB" id="A0A377L205"/>
<dbReference type="Proteomes" id="UP000220669">
    <property type="component" value="Unassembled WGS sequence"/>
</dbReference>
<evidence type="ECO:0000256" key="2">
    <source>
        <dbReference type="ARBA" id="ARBA00022741"/>
    </source>
</evidence>
<dbReference type="InterPro" id="IPR036615">
    <property type="entry name" value="Mur_ligase_C_dom_sf"/>
</dbReference>
<evidence type="ECO:0000313" key="7">
    <source>
        <dbReference type="Proteomes" id="UP000220669"/>
    </source>
</evidence>
<evidence type="ECO:0000256" key="1">
    <source>
        <dbReference type="ARBA" id="ARBA00022598"/>
    </source>
</evidence>
<protein>
    <recommendedName>
        <fullName evidence="5">Mur ligase C-terminal domain-containing protein</fullName>
    </recommendedName>
</protein>
<reference evidence="6 7" key="1">
    <citation type="submission" date="2017-09" db="EMBL/GenBank/DDBJ databases">
        <title>FDA dAtabase for Regulatory Grade micrObial Sequences (FDA-ARGOS): Supporting development and validation of Infectious Disease Dx tests.</title>
        <authorList>
            <person name="Minogue T."/>
            <person name="Wolcott M."/>
            <person name="Wasieloski L."/>
            <person name="Aguilar W."/>
            <person name="Moore D."/>
            <person name="Tallon L.J."/>
            <person name="Sadzewicz L."/>
            <person name="Ott S."/>
            <person name="Zhao X."/>
            <person name="Nagaraj S."/>
            <person name="Vavikolanu K."/>
            <person name="Aluvathingal J."/>
            <person name="Nadendla S."/>
            <person name="Sichtig H."/>
        </authorList>
    </citation>
    <scope>NUCLEOTIDE SEQUENCE [LARGE SCALE GENOMIC DNA]</scope>
    <source>
        <strain evidence="6 7">FDAARGOS_396</strain>
    </source>
</reference>
<keyword evidence="4" id="KW-1133">Transmembrane helix</keyword>
<dbReference type="Gene3D" id="3.90.190.20">
    <property type="entry name" value="Mur ligase, C-terminal domain"/>
    <property type="match status" value="1"/>
</dbReference>
<dbReference type="InterPro" id="IPR051046">
    <property type="entry name" value="MurCDEF_CellWall_CoF430Synth"/>
</dbReference>
<dbReference type="PANTHER" id="PTHR43024">
    <property type="entry name" value="UDP-N-ACETYLMURAMOYL-TRIPEPTIDE--D-ALANYL-D-ALANINE LIGASE"/>
    <property type="match status" value="1"/>
</dbReference>
<comment type="caution">
    <text evidence="6">The sequence shown here is derived from an EMBL/GenBank/DDBJ whole genome shotgun (WGS) entry which is preliminary data.</text>
</comment>
<dbReference type="Pfam" id="PF02875">
    <property type="entry name" value="Mur_ligase_C"/>
    <property type="match status" value="1"/>
</dbReference>
<sequence length="223" mass="25279">MISTTQKRDYCNLNISFFGKKISLNLSVASLGMVSNTLATLLTIWKIKGDIHPYLAAFETFKPLTKILEKTCYRSDSGPNFTFIDDTHNASLPAMKNTIAYFNEISPFYQGTKLLILGQIADLGEASKEVHESLKGQMEQSTADYIFGYGEQFKEIFSAEHQQYENFQWFASLSEMSQRIETLLNEDSLLFAKGSVTGSDFQQIDKYIRKIANKRNLKSEVSV</sequence>
<evidence type="ECO:0000256" key="4">
    <source>
        <dbReference type="SAM" id="Phobius"/>
    </source>
</evidence>
<feature type="transmembrane region" description="Helical" evidence="4">
    <location>
        <begin position="22"/>
        <end position="45"/>
    </location>
</feature>
<accession>A0A377L205</accession>
<proteinExistence type="predicted"/>
<dbReference type="GO" id="GO:0005524">
    <property type="term" value="F:ATP binding"/>
    <property type="evidence" value="ECO:0007669"/>
    <property type="project" value="UniProtKB-KW"/>
</dbReference>
<keyword evidence="4" id="KW-0472">Membrane</keyword>